<reference evidence="2 3" key="1">
    <citation type="submission" date="2019-04" db="EMBL/GenBank/DDBJ databases">
        <title>Comparative genomics and transcriptomics to analyze fruiting body development in filamentous ascomycetes.</title>
        <authorList>
            <consortium name="DOE Joint Genome Institute"/>
            <person name="Lutkenhaus R."/>
            <person name="Traeger S."/>
            <person name="Breuer J."/>
            <person name="Kuo A."/>
            <person name="Lipzen A."/>
            <person name="Pangilinan J."/>
            <person name="Dilworth D."/>
            <person name="Sandor L."/>
            <person name="Poggeler S."/>
            <person name="Barry K."/>
            <person name="Grigoriev I.V."/>
            <person name="Nowrousian M."/>
        </authorList>
    </citation>
    <scope>NUCLEOTIDE SEQUENCE [LARGE SCALE GENOMIC DNA]</scope>
    <source>
        <strain evidence="2 3">CBS 389.68</strain>
    </source>
</reference>
<evidence type="ECO:0000256" key="1">
    <source>
        <dbReference type="SAM" id="MobiDB-lite"/>
    </source>
</evidence>
<protein>
    <submittedName>
        <fullName evidence="2">Uncharacterized protein</fullName>
    </submittedName>
</protein>
<keyword evidence="3" id="KW-1185">Reference proteome</keyword>
<dbReference type="InParanoid" id="A0A4S2MNW2"/>
<sequence>MNHGMIPRFSLSSRPAMSRTAWTACLFQLSPPLFSPGLAPIRTTPITTIQPSPDGQVLQHTHHLPFQVFHSPSPIRSTAAARFAYSYPTASHRPLEPAPPTAPSSSPVRSPHRSFVDIIQSNQIKFPSQYYALEPHCPHCVTVTVTRDVPICTRAVVHKKAVPRLRLYIRIRQDHDLGMRSRCA</sequence>
<dbReference type="AlphaFoldDB" id="A0A4S2MNW2"/>
<dbReference type="EMBL" id="ML220138">
    <property type="protein sequence ID" value="TGZ78715.1"/>
    <property type="molecule type" value="Genomic_DNA"/>
</dbReference>
<gene>
    <name evidence="2" type="ORF">EX30DRAFT_129807</name>
</gene>
<evidence type="ECO:0000313" key="3">
    <source>
        <dbReference type="Proteomes" id="UP000298138"/>
    </source>
</evidence>
<organism evidence="2 3">
    <name type="scientific">Ascodesmis nigricans</name>
    <dbReference type="NCBI Taxonomy" id="341454"/>
    <lineage>
        <taxon>Eukaryota</taxon>
        <taxon>Fungi</taxon>
        <taxon>Dikarya</taxon>
        <taxon>Ascomycota</taxon>
        <taxon>Pezizomycotina</taxon>
        <taxon>Pezizomycetes</taxon>
        <taxon>Pezizales</taxon>
        <taxon>Ascodesmidaceae</taxon>
        <taxon>Ascodesmis</taxon>
    </lineage>
</organism>
<name>A0A4S2MNW2_9PEZI</name>
<dbReference type="Proteomes" id="UP000298138">
    <property type="component" value="Unassembled WGS sequence"/>
</dbReference>
<evidence type="ECO:0000313" key="2">
    <source>
        <dbReference type="EMBL" id="TGZ78715.1"/>
    </source>
</evidence>
<feature type="region of interest" description="Disordered" evidence="1">
    <location>
        <begin position="91"/>
        <end position="111"/>
    </location>
</feature>
<accession>A0A4S2MNW2</accession>
<proteinExistence type="predicted"/>